<reference evidence="2 3" key="1">
    <citation type="submission" date="2021-01" db="EMBL/GenBank/DDBJ databases">
        <title>Whole genome shotgun sequence of Actinoplanes durhamensis NBRC 14914.</title>
        <authorList>
            <person name="Komaki H."/>
            <person name="Tamura T."/>
        </authorList>
    </citation>
    <scope>NUCLEOTIDE SEQUENCE [LARGE SCALE GENOMIC DNA]</scope>
    <source>
        <strain evidence="2 3">NBRC 14914</strain>
    </source>
</reference>
<dbReference type="PANTHER" id="PTHR21310">
    <property type="entry name" value="AMINOGLYCOSIDE PHOSPHOTRANSFERASE-RELATED-RELATED"/>
    <property type="match status" value="1"/>
</dbReference>
<evidence type="ECO:0000259" key="1">
    <source>
        <dbReference type="Pfam" id="PF01636"/>
    </source>
</evidence>
<evidence type="ECO:0000313" key="3">
    <source>
        <dbReference type="Proteomes" id="UP000637628"/>
    </source>
</evidence>
<dbReference type="Proteomes" id="UP000637628">
    <property type="component" value="Unassembled WGS sequence"/>
</dbReference>
<dbReference type="EMBL" id="BOML01000030">
    <property type="protein sequence ID" value="GIE02206.1"/>
    <property type="molecule type" value="Genomic_DNA"/>
</dbReference>
<comment type="caution">
    <text evidence="2">The sequence shown here is derived from an EMBL/GenBank/DDBJ whole genome shotgun (WGS) entry which is preliminary data.</text>
</comment>
<dbReference type="SUPFAM" id="SSF56112">
    <property type="entry name" value="Protein kinase-like (PK-like)"/>
    <property type="match status" value="1"/>
</dbReference>
<dbReference type="InterPro" id="IPR011009">
    <property type="entry name" value="Kinase-like_dom_sf"/>
</dbReference>
<name>A0ABQ3YXB3_9ACTN</name>
<protein>
    <submittedName>
        <fullName evidence="2">Phosphotransferase</fullName>
    </submittedName>
</protein>
<keyword evidence="3" id="KW-1185">Reference proteome</keyword>
<sequence length="306" mass="33032">MRSPTQLDLSEKDIATIVSEGLGAGITGAEELNGGTFATVWRAGLDDGRQVVVKVAPPASVRMLRYEAGMIPAEAEYFALVAAHAPGVPVPEVLAASSDWIITALLPGSPLTSADSARARTELGAAVRRVHTITGPHFGYTGDRAAGDDWPTAFTRIIEALRADAADWHVPLPPLDGVVERHHDVLATVTRPALLHFDLWDGNVLVGADGAMTGLVDGERYLYGDPLLDLVSPALFRRIEELPDHPFLAGYRPEPFDESARIRLALYRVHLYTLMIAEIPSRGLGRDRHDFLTGLLEAELGALGER</sequence>
<proteinExistence type="predicted"/>
<dbReference type="Gene3D" id="3.90.1200.10">
    <property type="match status" value="1"/>
</dbReference>
<dbReference type="Pfam" id="PF01636">
    <property type="entry name" value="APH"/>
    <property type="match status" value="1"/>
</dbReference>
<accession>A0ABQ3YXB3</accession>
<evidence type="ECO:0000313" key="2">
    <source>
        <dbReference type="EMBL" id="GIE02206.1"/>
    </source>
</evidence>
<dbReference type="InterPro" id="IPR002575">
    <property type="entry name" value="Aminoglycoside_PTrfase"/>
</dbReference>
<dbReference type="Gene3D" id="3.30.200.20">
    <property type="entry name" value="Phosphorylase Kinase, domain 1"/>
    <property type="match status" value="1"/>
</dbReference>
<dbReference type="RefSeq" id="WP_203727968.1">
    <property type="nucleotide sequence ID" value="NZ_BAAATX010000001.1"/>
</dbReference>
<feature type="domain" description="Aminoglycoside phosphotransferase" evidence="1">
    <location>
        <begin position="30"/>
        <end position="252"/>
    </location>
</feature>
<dbReference type="PANTHER" id="PTHR21310:SF15">
    <property type="entry name" value="AMINOGLYCOSIDE PHOSPHOTRANSFERASE DOMAIN-CONTAINING PROTEIN"/>
    <property type="match status" value="1"/>
</dbReference>
<dbReference type="InterPro" id="IPR051678">
    <property type="entry name" value="AGP_Transferase"/>
</dbReference>
<organism evidence="2 3">
    <name type="scientific">Paractinoplanes durhamensis</name>
    <dbReference type="NCBI Taxonomy" id="113563"/>
    <lineage>
        <taxon>Bacteria</taxon>
        <taxon>Bacillati</taxon>
        <taxon>Actinomycetota</taxon>
        <taxon>Actinomycetes</taxon>
        <taxon>Micromonosporales</taxon>
        <taxon>Micromonosporaceae</taxon>
        <taxon>Paractinoplanes</taxon>
    </lineage>
</organism>
<gene>
    <name evidence="2" type="ORF">Adu01nite_35560</name>
</gene>